<keyword evidence="10" id="KW-1185">Reference proteome</keyword>
<dbReference type="Gene3D" id="2.40.440.10">
    <property type="entry name" value="L,D-transpeptidase catalytic domain-like"/>
    <property type="match status" value="1"/>
</dbReference>
<dbReference type="InterPro" id="IPR036365">
    <property type="entry name" value="PGBD-like_sf"/>
</dbReference>
<comment type="caution">
    <text evidence="9">The sequence shown here is derived from an EMBL/GenBank/DDBJ whole genome shotgun (WGS) entry which is preliminary data.</text>
</comment>
<comment type="pathway">
    <text evidence="1 7">Cell wall biogenesis; peptidoglycan biosynthesis.</text>
</comment>
<evidence type="ECO:0000256" key="2">
    <source>
        <dbReference type="ARBA" id="ARBA00005992"/>
    </source>
</evidence>
<evidence type="ECO:0000256" key="1">
    <source>
        <dbReference type="ARBA" id="ARBA00004752"/>
    </source>
</evidence>
<accession>A0ABP9ZY05</accession>
<evidence type="ECO:0000256" key="5">
    <source>
        <dbReference type="ARBA" id="ARBA00022984"/>
    </source>
</evidence>
<feature type="active site" description="Proton donor/acceptor" evidence="7">
    <location>
        <position position="450"/>
    </location>
</feature>
<dbReference type="InterPro" id="IPR045380">
    <property type="entry name" value="LD_TPept_scaffold_dom"/>
</dbReference>
<dbReference type="Proteomes" id="UP001481413">
    <property type="component" value="Unassembled WGS sequence"/>
</dbReference>
<dbReference type="PANTHER" id="PTHR41533">
    <property type="entry name" value="L,D-TRANSPEPTIDASE HI_1667-RELATED"/>
    <property type="match status" value="1"/>
</dbReference>
<dbReference type="PROSITE" id="PS52029">
    <property type="entry name" value="LD_TPASE"/>
    <property type="match status" value="1"/>
</dbReference>
<feature type="domain" description="L,D-TPase catalytic" evidence="8">
    <location>
        <begin position="315"/>
        <end position="509"/>
    </location>
</feature>
<evidence type="ECO:0000256" key="3">
    <source>
        <dbReference type="ARBA" id="ARBA00022679"/>
    </source>
</evidence>
<protein>
    <submittedName>
        <fullName evidence="9">L,D-transpeptidase</fullName>
    </submittedName>
</protein>
<evidence type="ECO:0000313" key="9">
    <source>
        <dbReference type="EMBL" id="GAA6145001.1"/>
    </source>
</evidence>
<evidence type="ECO:0000256" key="6">
    <source>
        <dbReference type="ARBA" id="ARBA00023316"/>
    </source>
</evidence>
<keyword evidence="6 7" id="KW-0961">Cell wall biogenesis/degradation</keyword>
<dbReference type="CDD" id="cd16913">
    <property type="entry name" value="YkuD_like"/>
    <property type="match status" value="1"/>
</dbReference>
<keyword evidence="5 7" id="KW-0573">Peptidoglycan synthesis</keyword>
<dbReference type="Gene3D" id="1.10.101.10">
    <property type="entry name" value="PGBD-like superfamily/PGBD"/>
    <property type="match status" value="1"/>
</dbReference>
<reference evidence="9 10" key="1">
    <citation type="submission" date="2024-04" db="EMBL/GenBank/DDBJ databases">
        <title>Draft genome sequence of Thalassolituus maritimus NBRC 116585.</title>
        <authorList>
            <person name="Miyakawa T."/>
            <person name="Kusuya Y."/>
            <person name="Miura T."/>
        </authorList>
    </citation>
    <scope>NUCLEOTIDE SEQUENCE [LARGE SCALE GENOMIC DNA]</scope>
    <source>
        <strain evidence="9 10">5NW40-0001</strain>
    </source>
</reference>
<keyword evidence="3" id="KW-0808">Transferase</keyword>
<dbReference type="InterPro" id="IPR005490">
    <property type="entry name" value="LD_TPept_cat_dom"/>
</dbReference>
<dbReference type="SUPFAM" id="SSF141523">
    <property type="entry name" value="L,D-transpeptidase catalytic domain-like"/>
    <property type="match status" value="1"/>
</dbReference>
<evidence type="ECO:0000256" key="4">
    <source>
        <dbReference type="ARBA" id="ARBA00022960"/>
    </source>
</evidence>
<dbReference type="EMBL" id="BAABWH010000002">
    <property type="protein sequence ID" value="GAA6145001.1"/>
    <property type="molecule type" value="Genomic_DNA"/>
</dbReference>
<proteinExistence type="inferred from homology"/>
<evidence type="ECO:0000313" key="10">
    <source>
        <dbReference type="Proteomes" id="UP001481413"/>
    </source>
</evidence>
<dbReference type="PANTHER" id="PTHR41533:SF2">
    <property type="entry name" value="BLR7131 PROTEIN"/>
    <property type="match status" value="1"/>
</dbReference>
<feature type="active site" description="Nucleophile" evidence="7">
    <location>
        <position position="469"/>
    </location>
</feature>
<keyword evidence="4 7" id="KW-0133">Cell shape</keyword>
<evidence type="ECO:0000259" key="8">
    <source>
        <dbReference type="PROSITE" id="PS52029"/>
    </source>
</evidence>
<comment type="similarity">
    <text evidence="2">Belongs to the YkuD family.</text>
</comment>
<dbReference type="Pfam" id="PF03734">
    <property type="entry name" value="YkuD"/>
    <property type="match status" value="1"/>
</dbReference>
<name>A0ABP9ZY05_9GAMM</name>
<evidence type="ECO:0000256" key="7">
    <source>
        <dbReference type="PROSITE-ProRule" id="PRU01373"/>
    </source>
</evidence>
<dbReference type="InterPro" id="IPR036366">
    <property type="entry name" value="PGBDSf"/>
</dbReference>
<dbReference type="InterPro" id="IPR038063">
    <property type="entry name" value="Transpep_catalytic_dom"/>
</dbReference>
<dbReference type="SUPFAM" id="SSF47090">
    <property type="entry name" value="PGBD-like"/>
    <property type="match status" value="1"/>
</dbReference>
<dbReference type="InterPro" id="IPR052905">
    <property type="entry name" value="LD-transpeptidase_YkuD-like"/>
</dbReference>
<organism evidence="9 10">
    <name type="scientific">Thalassolituus maritimus</name>
    <dbReference type="NCBI Taxonomy" id="484498"/>
    <lineage>
        <taxon>Bacteria</taxon>
        <taxon>Pseudomonadati</taxon>
        <taxon>Pseudomonadota</taxon>
        <taxon>Gammaproteobacteria</taxon>
        <taxon>Oceanospirillales</taxon>
        <taxon>Oceanospirillaceae</taxon>
        <taxon>Thalassolituus</taxon>
    </lineage>
</organism>
<dbReference type="Pfam" id="PF20142">
    <property type="entry name" value="Scaffold"/>
    <property type="match status" value="1"/>
</dbReference>
<gene>
    <name evidence="9" type="primary">ldtD</name>
    <name evidence="9" type="ORF">NBRC116585_11180</name>
</gene>
<sequence>MPPNVAQEHMEHWLIEGARKVAGEVRLRHIRNVEPFYLKRNYQPIWLDSYQLRPEALELIELLRETSVDDWRNYGYSLETLEREMRRLTNLPEQATAMEVLLTDAFVTYAEQALNNELIPNADENDHPTMRRVVLSGDDRITEMQIISLLQESVRQNKLDELLAQMAPQHEGYRRLRAELKRYREIDRSGGWRPISHDLTLSAGDRHADVPYLRWLLDQYGDLPSGTLSWFFGSEENIPAPARNPNADLAQAEYLLDGPLRSAIIHFQKRHKLEQTGSLNKDTIDRLNIPPYQTAQRIALNMKRWRQLPSDLGERHIMVNMADYSMQLVKSGAPELEMKVIIGRLDRRTPVMTDLMRIIEVAPTWTVPPRIAGSYILPNVKRNPDYLKQKGFDVMQWRNGARVHVAADEINWHNYSARNLPYTFVQRPGKLNALGTVKFLFPNDQSIYLHDTSSPELFDKEQRALSSGCVRVEKPRLLAEKLLQSQDGWHRGRIDEAIDHNHTSRIRIKDPVPVHLMYWTTWVDDEGQLQIRDDVYQRDLIGGTATHASL</sequence>